<dbReference type="AlphaFoldDB" id="A0A9J6D414"/>
<dbReference type="EMBL" id="JABSTU010000011">
    <property type="protein sequence ID" value="KAH8008950.1"/>
    <property type="molecule type" value="Genomic_DNA"/>
</dbReference>
<comment type="caution">
    <text evidence="1">The sequence shown here is derived from an EMBL/GenBank/DDBJ whole genome shotgun (WGS) entry which is preliminary data.</text>
</comment>
<keyword evidence="2" id="KW-1185">Reference proteome</keyword>
<reference evidence="1" key="1">
    <citation type="journal article" date="2020" name="Cell">
        <title>Large-Scale Comparative Analyses of Tick Genomes Elucidate Their Genetic Diversity and Vector Capacities.</title>
        <authorList>
            <consortium name="Tick Genome and Microbiome Consortium (TIGMIC)"/>
            <person name="Jia N."/>
            <person name="Wang J."/>
            <person name="Shi W."/>
            <person name="Du L."/>
            <person name="Sun Y."/>
            <person name="Zhan W."/>
            <person name="Jiang J.F."/>
            <person name="Wang Q."/>
            <person name="Zhang B."/>
            <person name="Ji P."/>
            <person name="Bell-Sakyi L."/>
            <person name="Cui X.M."/>
            <person name="Yuan T.T."/>
            <person name="Jiang B.G."/>
            <person name="Yang W.F."/>
            <person name="Lam T.T."/>
            <person name="Chang Q.C."/>
            <person name="Ding S.J."/>
            <person name="Wang X.J."/>
            <person name="Zhu J.G."/>
            <person name="Ruan X.D."/>
            <person name="Zhao L."/>
            <person name="Wei J.T."/>
            <person name="Ye R.Z."/>
            <person name="Que T.C."/>
            <person name="Du C.H."/>
            <person name="Zhou Y.H."/>
            <person name="Cheng J.X."/>
            <person name="Dai P.F."/>
            <person name="Guo W.B."/>
            <person name="Han X.H."/>
            <person name="Huang E.J."/>
            <person name="Li L.F."/>
            <person name="Wei W."/>
            <person name="Gao Y.C."/>
            <person name="Liu J.Z."/>
            <person name="Shao H.Z."/>
            <person name="Wang X."/>
            <person name="Wang C.C."/>
            <person name="Yang T.C."/>
            <person name="Huo Q.B."/>
            <person name="Li W."/>
            <person name="Chen H.Y."/>
            <person name="Chen S.E."/>
            <person name="Zhou L.G."/>
            <person name="Ni X.B."/>
            <person name="Tian J.H."/>
            <person name="Sheng Y."/>
            <person name="Liu T."/>
            <person name="Pan Y.S."/>
            <person name="Xia L.Y."/>
            <person name="Li J."/>
            <person name="Zhao F."/>
            <person name="Cao W.C."/>
        </authorList>
    </citation>
    <scope>NUCLEOTIDE SEQUENCE</scope>
    <source>
        <strain evidence="1">Rmic-2018</strain>
    </source>
</reference>
<dbReference type="Gene3D" id="3.30.420.40">
    <property type="match status" value="2"/>
</dbReference>
<sequence>MSKRQRTKLKESVFNEIDANNDTIHLWRKEGVEDTDALGVFGVTDPDIMGAEIPIACLAGDQQASAFGECCFLAGDVKCTMGTGTFFNANTADQPHASSVGE</sequence>
<gene>
    <name evidence="1" type="ORF">HPB51_008077</name>
</gene>
<evidence type="ECO:0000313" key="1">
    <source>
        <dbReference type="EMBL" id="KAH8008950.1"/>
    </source>
</evidence>
<proteinExistence type="predicted"/>
<dbReference type="VEuPathDB" id="VectorBase:LOC119178800"/>
<accession>A0A9J6D414</accession>
<reference evidence="1" key="2">
    <citation type="submission" date="2021-09" db="EMBL/GenBank/DDBJ databases">
        <authorList>
            <person name="Jia N."/>
            <person name="Wang J."/>
            <person name="Shi W."/>
            <person name="Du L."/>
            <person name="Sun Y."/>
            <person name="Zhan W."/>
            <person name="Jiang J."/>
            <person name="Wang Q."/>
            <person name="Zhang B."/>
            <person name="Ji P."/>
            <person name="Sakyi L.B."/>
            <person name="Cui X."/>
            <person name="Yuan T."/>
            <person name="Jiang B."/>
            <person name="Yang W."/>
            <person name="Lam T.T.-Y."/>
            <person name="Chang Q."/>
            <person name="Ding S."/>
            <person name="Wang X."/>
            <person name="Zhu J."/>
            <person name="Ruan X."/>
            <person name="Zhao L."/>
            <person name="Wei J."/>
            <person name="Que T."/>
            <person name="Du C."/>
            <person name="Cheng J."/>
            <person name="Dai P."/>
            <person name="Han X."/>
            <person name="Huang E."/>
            <person name="Gao Y."/>
            <person name="Liu J."/>
            <person name="Shao H."/>
            <person name="Ye R."/>
            <person name="Li L."/>
            <person name="Wei W."/>
            <person name="Wang X."/>
            <person name="Wang C."/>
            <person name="Huo Q."/>
            <person name="Li W."/>
            <person name="Guo W."/>
            <person name="Chen H."/>
            <person name="Chen S."/>
            <person name="Zhou L."/>
            <person name="Zhou L."/>
            <person name="Ni X."/>
            <person name="Tian J."/>
            <person name="Zhou Y."/>
            <person name="Sheng Y."/>
            <person name="Liu T."/>
            <person name="Pan Y."/>
            <person name="Xia L."/>
            <person name="Li J."/>
            <person name="Zhao F."/>
            <person name="Cao W."/>
        </authorList>
    </citation>
    <scope>NUCLEOTIDE SEQUENCE</scope>
    <source>
        <strain evidence="1">Rmic-2018</strain>
        <tissue evidence="1">Larvae</tissue>
    </source>
</reference>
<organism evidence="1 2">
    <name type="scientific">Rhipicephalus microplus</name>
    <name type="common">Cattle tick</name>
    <name type="synonym">Boophilus microplus</name>
    <dbReference type="NCBI Taxonomy" id="6941"/>
    <lineage>
        <taxon>Eukaryota</taxon>
        <taxon>Metazoa</taxon>
        <taxon>Ecdysozoa</taxon>
        <taxon>Arthropoda</taxon>
        <taxon>Chelicerata</taxon>
        <taxon>Arachnida</taxon>
        <taxon>Acari</taxon>
        <taxon>Parasitiformes</taxon>
        <taxon>Ixodida</taxon>
        <taxon>Ixodoidea</taxon>
        <taxon>Ixodidae</taxon>
        <taxon>Rhipicephalinae</taxon>
        <taxon>Rhipicephalus</taxon>
        <taxon>Boophilus</taxon>
    </lineage>
</organism>
<protein>
    <submittedName>
        <fullName evidence="1">Uncharacterized protein</fullName>
    </submittedName>
</protein>
<dbReference type="Proteomes" id="UP000821866">
    <property type="component" value="Chromosome 9"/>
</dbReference>
<evidence type="ECO:0000313" key="2">
    <source>
        <dbReference type="Proteomes" id="UP000821866"/>
    </source>
</evidence>
<name>A0A9J6D414_RHIMP</name>